<gene>
    <name evidence="1" type="ORF">BV25DRAFT_1804895</name>
</gene>
<comment type="caution">
    <text evidence="1">The sequence shown here is derived from an EMBL/GenBank/DDBJ whole genome shotgun (WGS) entry which is preliminary data.</text>
</comment>
<evidence type="ECO:0000313" key="1">
    <source>
        <dbReference type="EMBL" id="KAI0061917.1"/>
    </source>
</evidence>
<reference evidence="1" key="2">
    <citation type="journal article" date="2022" name="New Phytol.">
        <title>Evolutionary transition to the ectomycorrhizal habit in the genomes of a hyperdiverse lineage of mushroom-forming fungi.</title>
        <authorList>
            <person name="Looney B."/>
            <person name="Miyauchi S."/>
            <person name="Morin E."/>
            <person name="Drula E."/>
            <person name="Courty P.E."/>
            <person name="Kohler A."/>
            <person name="Kuo A."/>
            <person name="LaButti K."/>
            <person name="Pangilinan J."/>
            <person name="Lipzen A."/>
            <person name="Riley R."/>
            <person name="Andreopoulos W."/>
            <person name="He G."/>
            <person name="Johnson J."/>
            <person name="Nolan M."/>
            <person name="Tritt A."/>
            <person name="Barry K.W."/>
            <person name="Grigoriev I.V."/>
            <person name="Nagy L.G."/>
            <person name="Hibbett D."/>
            <person name="Henrissat B."/>
            <person name="Matheny P.B."/>
            <person name="Labbe J."/>
            <person name="Martin F.M."/>
        </authorList>
    </citation>
    <scope>NUCLEOTIDE SEQUENCE</scope>
    <source>
        <strain evidence="1">HHB10654</strain>
    </source>
</reference>
<evidence type="ECO:0000313" key="2">
    <source>
        <dbReference type="Proteomes" id="UP000814140"/>
    </source>
</evidence>
<reference evidence="1" key="1">
    <citation type="submission" date="2021-03" db="EMBL/GenBank/DDBJ databases">
        <authorList>
            <consortium name="DOE Joint Genome Institute"/>
            <person name="Ahrendt S."/>
            <person name="Looney B.P."/>
            <person name="Miyauchi S."/>
            <person name="Morin E."/>
            <person name="Drula E."/>
            <person name="Courty P.E."/>
            <person name="Chicoki N."/>
            <person name="Fauchery L."/>
            <person name="Kohler A."/>
            <person name="Kuo A."/>
            <person name="Labutti K."/>
            <person name="Pangilinan J."/>
            <person name="Lipzen A."/>
            <person name="Riley R."/>
            <person name="Andreopoulos W."/>
            <person name="He G."/>
            <person name="Johnson J."/>
            <person name="Barry K.W."/>
            <person name="Grigoriev I.V."/>
            <person name="Nagy L."/>
            <person name="Hibbett D."/>
            <person name="Henrissat B."/>
            <person name="Matheny P.B."/>
            <person name="Labbe J."/>
            <person name="Martin F."/>
        </authorList>
    </citation>
    <scope>NUCLEOTIDE SEQUENCE</scope>
    <source>
        <strain evidence="1">HHB10654</strain>
    </source>
</reference>
<name>A0ACB8T0M4_9AGAM</name>
<accession>A0ACB8T0M4</accession>
<proteinExistence type="predicted"/>
<sequence length="310" mass="33267">MGNSLQSNPPTAQLHISVHATDWLWTVFAIMLVSTFYAIFRSMTQSRGQRAFHHIAVVILTTASIAYFSMASDLGQTAIRTEFSRNNPPGVTRNIFYVRYIQWFINAPLIVLMLLLATGLPLSEIFVTIFMTLVVVVTGLVGALTASSYKWGYWTMGVFALLYVFFSLLWSGTRSSFHANRQGYVTGTAYIAFLWLLYPLVWALCEGGNVIGPTGEMVWYGLLDLLSGPVFLFVCLAGLRNVEYGSLGLQSGKTSDYAGSGLAAGAGAGAAASTNSANRGVVHEGTEAHAGPSGIAVADREKGPAVPSAA</sequence>
<dbReference type="Proteomes" id="UP000814140">
    <property type="component" value="Unassembled WGS sequence"/>
</dbReference>
<protein>
    <submittedName>
        <fullName evidence="1">Family A G protein-coupled receptor-like protein</fullName>
    </submittedName>
</protein>
<keyword evidence="2" id="KW-1185">Reference proteome</keyword>
<organism evidence="1 2">
    <name type="scientific">Artomyces pyxidatus</name>
    <dbReference type="NCBI Taxonomy" id="48021"/>
    <lineage>
        <taxon>Eukaryota</taxon>
        <taxon>Fungi</taxon>
        <taxon>Dikarya</taxon>
        <taxon>Basidiomycota</taxon>
        <taxon>Agaricomycotina</taxon>
        <taxon>Agaricomycetes</taxon>
        <taxon>Russulales</taxon>
        <taxon>Auriscalpiaceae</taxon>
        <taxon>Artomyces</taxon>
    </lineage>
</organism>
<dbReference type="EMBL" id="MU277210">
    <property type="protein sequence ID" value="KAI0061917.1"/>
    <property type="molecule type" value="Genomic_DNA"/>
</dbReference>